<organism evidence="2 3">
    <name type="scientific">Lithospermum erythrorhizon</name>
    <name type="common">Purple gromwell</name>
    <name type="synonym">Lithospermum officinale var. erythrorhizon</name>
    <dbReference type="NCBI Taxonomy" id="34254"/>
    <lineage>
        <taxon>Eukaryota</taxon>
        <taxon>Viridiplantae</taxon>
        <taxon>Streptophyta</taxon>
        <taxon>Embryophyta</taxon>
        <taxon>Tracheophyta</taxon>
        <taxon>Spermatophyta</taxon>
        <taxon>Magnoliopsida</taxon>
        <taxon>eudicotyledons</taxon>
        <taxon>Gunneridae</taxon>
        <taxon>Pentapetalae</taxon>
        <taxon>asterids</taxon>
        <taxon>lamiids</taxon>
        <taxon>Boraginales</taxon>
        <taxon>Boraginaceae</taxon>
        <taxon>Boraginoideae</taxon>
        <taxon>Lithospermeae</taxon>
        <taxon>Lithospermum</taxon>
    </lineage>
</organism>
<accession>A0AAV3QF17</accession>
<dbReference type="EMBL" id="BAABME010021200">
    <property type="protein sequence ID" value="GAA0162682.1"/>
    <property type="molecule type" value="Genomic_DNA"/>
</dbReference>
<reference evidence="2 3" key="1">
    <citation type="submission" date="2024-01" db="EMBL/GenBank/DDBJ databases">
        <title>The complete chloroplast genome sequence of Lithospermum erythrorhizon: insights into the phylogenetic relationship among Boraginaceae species and the maternal lineages of purple gromwells.</title>
        <authorList>
            <person name="Okada T."/>
            <person name="Watanabe K."/>
        </authorList>
    </citation>
    <scope>NUCLEOTIDE SEQUENCE [LARGE SCALE GENOMIC DNA]</scope>
</reference>
<feature type="compositionally biased region" description="Acidic residues" evidence="1">
    <location>
        <begin position="126"/>
        <end position="136"/>
    </location>
</feature>
<evidence type="ECO:0000313" key="3">
    <source>
        <dbReference type="Proteomes" id="UP001454036"/>
    </source>
</evidence>
<protein>
    <submittedName>
        <fullName evidence="2">Uncharacterized protein</fullName>
    </submittedName>
</protein>
<gene>
    <name evidence="2" type="ORF">LIER_39457</name>
</gene>
<evidence type="ECO:0000256" key="1">
    <source>
        <dbReference type="SAM" id="MobiDB-lite"/>
    </source>
</evidence>
<comment type="caution">
    <text evidence="2">The sequence shown here is derived from an EMBL/GenBank/DDBJ whole genome shotgun (WGS) entry which is preliminary data.</text>
</comment>
<sequence>MAGQVRKKNYSFDDETYKIAYAKCKNYFSVRLHYSGELVGNPNFSYEGGKVELFDYGDADTFELENVKFIDVYFLKPGNTDLLLDMEDEYGNIKLSDWSTKILKAKVDERAKLSAERGSVGVVEFNFEDGNNDSDSDTGNVEEKGENVENDENEWSDSDTEYEVAEVERDEEDNDGSDSEYDDVNDVLYGKEQDNFDYGDLGGSDSILSEVFLEKVEEEFVMLEEEQLVEDQINNRKGKQPMLGIFNATKIDDTSEPNRAATGKKKKYKGPYVRYGIQFRERRLVGWVLTTSDDSKDASYKNLDDSDFDSSNTTSESEQDMSTMPGPSPKTLVAQHANKEAPQNSRKKKQHSCSQSIPSKTRKKSRFNQSQTEAAPTTSSQPIPKASTNTSRKTKSALKRMSQGD</sequence>
<dbReference type="AlphaFoldDB" id="A0AAV3QF17"/>
<proteinExistence type="predicted"/>
<feature type="compositionally biased region" description="Polar residues" evidence="1">
    <location>
        <begin position="367"/>
        <end position="391"/>
    </location>
</feature>
<name>A0AAV3QF17_LITER</name>
<feature type="region of interest" description="Disordered" evidence="1">
    <location>
        <begin position="296"/>
        <end position="405"/>
    </location>
</feature>
<keyword evidence="3" id="KW-1185">Reference proteome</keyword>
<feature type="compositionally biased region" description="Acidic residues" evidence="1">
    <location>
        <begin position="148"/>
        <end position="183"/>
    </location>
</feature>
<feature type="region of interest" description="Disordered" evidence="1">
    <location>
        <begin position="124"/>
        <end position="183"/>
    </location>
</feature>
<evidence type="ECO:0000313" key="2">
    <source>
        <dbReference type="EMBL" id="GAA0162682.1"/>
    </source>
</evidence>
<dbReference type="Proteomes" id="UP001454036">
    <property type="component" value="Unassembled WGS sequence"/>
</dbReference>